<comment type="pathway">
    <text evidence="3">Sphingolipid metabolism.</text>
</comment>
<proteinExistence type="predicted"/>
<dbReference type="PATRIC" id="fig|1303518.3.peg.1133"/>
<evidence type="ECO:0000256" key="2">
    <source>
        <dbReference type="ARBA" id="ARBA00004760"/>
    </source>
</evidence>
<evidence type="ECO:0000313" key="10">
    <source>
        <dbReference type="EMBL" id="CCW34932.1"/>
    </source>
</evidence>
<evidence type="ECO:0000256" key="4">
    <source>
        <dbReference type="ARBA" id="ARBA00022676"/>
    </source>
</evidence>
<keyword evidence="4 10" id="KW-0328">Glycosyltransferase</keyword>
<dbReference type="InterPro" id="IPR017835">
    <property type="entry name" value="Hopen-assoc_HpnI"/>
</dbReference>
<feature type="transmembrane region" description="Helical" evidence="9">
    <location>
        <begin position="291"/>
        <end position="311"/>
    </location>
</feature>
<dbReference type="Proteomes" id="UP000014227">
    <property type="component" value="Chromosome I"/>
</dbReference>
<dbReference type="InterPro" id="IPR025993">
    <property type="entry name" value="Ceramide_glucosylTrfase"/>
</dbReference>
<dbReference type="GO" id="GO:0006679">
    <property type="term" value="P:glucosylceramide biosynthetic process"/>
    <property type="evidence" value="ECO:0007669"/>
    <property type="project" value="TreeGrafter"/>
</dbReference>
<keyword evidence="7 9" id="KW-1133">Transmembrane helix</keyword>
<dbReference type="SUPFAM" id="SSF53448">
    <property type="entry name" value="Nucleotide-diphospho-sugar transferases"/>
    <property type="match status" value="1"/>
</dbReference>
<dbReference type="STRING" id="454171.CP488_00044"/>
<evidence type="ECO:0000256" key="7">
    <source>
        <dbReference type="ARBA" id="ARBA00022989"/>
    </source>
</evidence>
<dbReference type="PROSITE" id="PS51257">
    <property type="entry name" value="PROKAR_LIPOPROTEIN"/>
    <property type="match status" value="1"/>
</dbReference>
<name>S0EYI0_CHTCT</name>
<dbReference type="RefSeq" id="WP_016482479.1">
    <property type="nucleotide sequence ID" value="NC_021487.1"/>
</dbReference>
<dbReference type="Gene3D" id="3.90.550.10">
    <property type="entry name" value="Spore Coat Polysaccharide Biosynthesis Protein SpsA, Chain A"/>
    <property type="match status" value="1"/>
</dbReference>
<dbReference type="GO" id="GO:0008120">
    <property type="term" value="F:ceramide glucosyltransferase activity"/>
    <property type="evidence" value="ECO:0007669"/>
    <property type="project" value="UniProtKB-EC"/>
</dbReference>
<dbReference type="EC" id="2.4.1.80" evidence="10"/>
<protein>
    <submittedName>
        <fullName evidence="10">Hopanoid biosynthesis associated glycosyl transferase protein HpnI</fullName>
        <ecNumber evidence="10">2.4.1.80</ecNumber>
    </submittedName>
</protein>
<dbReference type="InterPro" id="IPR029044">
    <property type="entry name" value="Nucleotide-diphossugar_trans"/>
</dbReference>
<evidence type="ECO:0000256" key="6">
    <source>
        <dbReference type="ARBA" id="ARBA00022692"/>
    </source>
</evidence>
<dbReference type="HOGENOM" id="CLU_030898_2_0_0"/>
<evidence type="ECO:0000256" key="9">
    <source>
        <dbReference type="SAM" id="Phobius"/>
    </source>
</evidence>
<accession>S0EYI0</accession>
<keyword evidence="8 9" id="KW-0472">Membrane</keyword>
<evidence type="ECO:0000256" key="5">
    <source>
        <dbReference type="ARBA" id="ARBA00022679"/>
    </source>
</evidence>
<dbReference type="Pfam" id="PF13506">
    <property type="entry name" value="Glyco_transf_21"/>
    <property type="match status" value="1"/>
</dbReference>
<evidence type="ECO:0000256" key="3">
    <source>
        <dbReference type="ARBA" id="ARBA00004991"/>
    </source>
</evidence>
<dbReference type="AlphaFoldDB" id="S0EYI0"/>
<dbReference type="TCDB" id="4.D.1.4.4">
    <property type="family name" value="the putative vectorial glycosyl polymerization (vgp) family"/>
</dbReference>
<dbReference type="EMBL" id="HF951689">
    <property type="protein sequence ID" value="CCW34932.1"/>
    <property type="molecule type" value="Genomic_DNA"/>
</dbReference>
<dbReference type="NCBIfam" id="TIGR03472">
    <property type="entry name" value="HpnI"/>
    <property type="match status" value="1"/>
</dbReference>
<keyword evidence="5 10" id="KW-0808">Transferase</keyword>
<dbReference type="PANTHER" id="PTHR12726">
    <property type="entry name" value="CERAMIDE GLUCOSYLTRANSFERASE"/>
    <property type="match status" value="1"/>
</dbReference>
<comment type="pathway">
    <text evidence="2">Lipid metabolism; sphingolipid metabolism.</text>
</comment>
<sequence length="390" mass="43247">MKEAIVLARLLLDAGLLGYLAYACLTVVAAWQWRHSAIPPNQPLALGISVLKPVCGVDPYAEENFRSFIEQDYPLDRFQVLFTAFDPDDPALAVAVDLKKRYPHHNIQVVFSSSNKPEGNNRKVANLLALLPFAEHELLVIADSDMRVGPDYLRAISAHFLTANSQQSVGLVTCPYRGALAHSFAAQLEALGIGADFIPSALVSRMLEGVGFAFGSTIAIPKTVLERIGGLQPLLNEIADDFLLGQKVRQAGYKVVIANYMVDDVLGAIAFKEMWSRRLRWARTVRACRPMGYAGSLITHGFALSLLWALIQPSLREIAVIVPSVLLVRLLTVFMVSFLTDDPAPRKRWYLLPVSDLISFAIYVTSWCGNRVQWRGERFRLQAGGKLERI</sequence>
<feature type="transmembrane region" description="Helical" evidence="9">
    <location>
        <begin position="350"/>
        <end position="370"/>
    </location>
</feature>
<dbReference type="KEGG" id="ccz:CCALI_01112"/>
<feature type="transmembrane region" description="Helical" evidence="9">
    <location>
        <begin position="12"/>
        <end position="33"/>
    </location>
</feature>
<dbReference type="eggNOG" id="COG1215">
    <property type="taxonomic scope" value="Bacteria"/>
</dbReference>
<dbReference type="PANTHER" id="PTHR12726:SF0">
    <property type="entry name" value="CERAMIDE GLUCOSYLTRANSFERASE"/>
    <property type="match status" value="1"/>
</dbReference>
<reference evidence="11" key="1">
    <citation type="submission" date="2013-03" db="EMBL/GenBank/DDBJ databases">
        <title>Genome sequence of Chthonomonas calidirosea, the first sequenced genome from the Armatimonadetes phylum (formally candidate division OP10).</title>
        <authorList>
            <person name="Lee K.C.Y."/>
            <person name="Morgan X.C."/>
            <person name="Dunfield P.F."/>
            <person name="Tamas I."/>
            <person name="Houghton K.M."/>
            <person name="Vyssotski M."/>
            <person name="Ryan J.L.J."/>
            <person name="Lagutin K."/>
            <person name="McDonald I.R."/>
            <person name="Stott M.B."/>
        </authorList>
    </citation>
    <scope>NUCLEOTIDE SEQUENCE [LARGE SCALE GENOMIC DNA]</scope>
    <source>
        <strain evidence="11">DSM 23976 / ICMP 18418 / T49</strain>
    </source>
</reference>
<evidence type="ECO:0000256" key="8">
    <source>
        <dbReference type="ARBA" id="ARBA00023136"/>
    </source>
</evidence>
<organism evidence="10 11">
    <name type="scientific">Chthonomonas calidirosea (strain DSM 23976 / ICMP 18418 / T49)</name>
    <dbReference type="NCBI Taxonomy" id="1303518"/>
    <lineage>
        <taxon>Bacteria</taxon>
        <taxon>Bacillati</taxon>
        <taxon>Armatimonadota</taxon>
        <taxon>Chthonomonadia</taxon>
        <taxon>Chthonomonadales</taxon>
        <taxon>Chthonomonadaceae</taxon>
        <taxon>Chthonomonas</taxon>
    </lineage>
</organism>
<keyword evidence="6 9" id="KW-0812">Transmembrane</keyword>
<evidence type="ECO:0000256" key="1">
    <source>
        <dbReference type="ARBA" id="ARBA00004141"/>
    </source>
</evidence>
<dbReference type="GO" id="GO:0016020">
    <property type="term" value="C:membrane"/>
    <property type="evidence" value="ECO:0007669"/>
    <property type="project" value="UniProtKB-SubCell"/>
</dbReference>
<feature type="transmembrane region" description="Helical" evidence="9">
    <location>
        <begin position="318"/>
        <end position="338"/>
    </location>
</feature>
<keyword evidence="11" id="KW-1185">Reference proteome</keyword>
<gene>
    <name evidence="10" type="ORF">CCALI_01112</name>
</gene>
<comment type="subcellular location">
    <subcellularLocation>
        <location evidence="1">Membrane</location>
        <topology evidence="1">Multi-pass membrane protein</topology>
    </subcellularLocation>
</comment>
<dbReference type="CDD" id="cd02520">
    <property type="entry name" value="Glucosylceramide_synthase"/>
    <property type="match status" value="1"/>
</dbReference>
<evidence type="ECO:0000313" key="11">
    <source>
        <dbReference type="Proteomes" id="UP000014227"/>
    </source>
</evidence>
<dbReference type="InParanoid" id="S0EYI0"/>